<dbReference type="EMBL" id="DS022302">
    <property type="protein sequence ID" value="OAJ39321.1"/>
    <property type="molecule type" value="Genomic_DNA"/>
</dbReference>
<organism evidence="3 4">
    <name type="scientific">Batrachochytrium dendrobatidis (strain JEL423)</name>
    <dbReference type="NCBI Taxonomy" id="403673"/>
    <lineage>
        <taxon>Eukaryota</taxon>
        <taxon>Fungi</taxon>
        <taxon>Fungi incertae sedis</taxon>
        <taxon>Chytridiomycota</taxon>
        <taxon>Chytridiomycota incertae sedis</taxon>
        <taxon>Chytridiomycetes</taxon>
        <taxon>Rhizophydiales</taxon>
        <taxon>Rhizophydiales incertae sedis</taxon>
        <taxon>Batrachochytrium</taxon>
    </lineage>
</organism>
<dbReference type="PANTHER" id="PTHR46585">
    <property type="entry name" value="INTEGRASE CORE DOMAIN CONTAINING PROTEIN"/>
    <property type="match status" value="1"/>
</dbReference>
<dbReference type="Proteomes" id="UP000077115">
    <property type="component" value="Unassembled WGS sequence"/>
</dbReference>
<dbReference type="GO" id="GO:0005634">
    <property type="term" value="C:nucleus"/>
    <property type="evidence" value="ECO:0007669"/>
    <property type="project" value="UniProtKB-ARBA"/>
</dbReference>
<dbReference type="GO" id="GO:0015074">
    <property type="term" value="P:DNA integration"/>
    <property type="evidence" value="ECO:0007669"/>
    <property type="project" value="InterPro"/>
</dbReference>
<dbReference type="AlphaFoldDB" id="A0A177WIZ0"/>
<dbReference type="VEuPathDB" id="FungiDB:BDEG_23179"/>
<dbReference type="Pfam" id="PF00665">
    <property type="entry name" value="rve"/>
    <property type="match status" value="1"/>
</dbReference>
<dbReference type="GO" id="GO:0003676">
    <property type="term" value="F:nucleic acid binding"/>
    <property type="evidence" value="ECO:0007669"/>
    <property type="project" value="InterPro"/>
</dbReference>
<dbReference type="InterPro" id="IPR012337">
    <property type="entry name" value="RNaseH-like_sf"/>
</dbReference>
<sequence length="369" mass="42738">MDKLYELYYSPKTGLISAQRLYLKLNKQLPISQIIKFLDQQEVHQLHQESRRRPAFSPITVYSVNDQWQVDLIDLSKYARWNAGYKYLLCAIDVFSRKSFVVAMKKKSDTTDAMKLIFDVQKHILIQSDNGTEFLNNNFQSLLQAKGVCHITVNVGDHNRQGLIERFNRTLENIIARYQESRKSNRYIDVLEDIVFNYNHTYHRGVNDIPESRYLKNPLNGSMKVKITKHSIKVGDRVQILKGKQTFRKGYEPNYSSAIYTVVSGNGYSFSISDDNGNVLGKSYKYYELNRVEGTETFLIEPRHREPTMTNKERRNKRELQELGRIQGPTNRKTKTFGATYFLKLLRLVEITISLPVAAPSPSVSSSNE</sequence>
<accession>A0A177WIZ0</accession>
<dbReference type="InterPro" id="IPR036397">
    <property type="entry name" value="RNaseH_sf"/>
</dbReference>
<reference evidence="3 4" key="1">
    <citation type="submission" date="2006-10" db="EMBL/GenBank/DDBJ databases">
        <title>The Genome Sequence of Batrachochytrium dendrobatidis JEL423.</title>
        <authorList>
            <consortium name="The Broad Institute Genome Sequencing Platform"/>
            <person name="Birren B."/>
            <person name="Lander E."/>
            <person name="Galagan J."/>
            <person name="Cuomo C."/>
            <person name="Devon K."/>
            <person name="Jaffe D."/>
            <person name="Butler J."/>
            <person name="Alvarez P."/>
            <person name="Gnerre S."/>
            <person name="Grabherr M."/>
            <person name="Kleber M."/>
            <person name="Mauceli E."/>
            <person name="Brockman W."/>
            <person name="Young S."/>
            <person name="LaButti K."/>
            <person name="Sykes S."/>
            <person name="DeCaprio D."/>
            <person name="Crawford M."/>
            <person name="Koehrsen M."/>
            <person name="Engels R."/>
            <person name="Montgomery P."/>
            <person name="Pearson M."/>
            <person name="Howarth C."/>
            <person name="Larson L."/>
            <person name="White J."/>
            <person name="O'Leary S."/>
            <person name="Kodira C."/>
            <person name="Zeng Q."/>
            <person name="Yandava C."/>
            <person name="Alvarado L."/>
            <person name="Longcore J."/>
            <person name="James T."/>
        </authorList>
    </citation>
    <scope>NUCLEOTIDE SEQUENCE [LARGE SCALE GENOMIC DNA]</scope>
    <source>
        <strain evidence="3 4">JEL423</strain>
    </source>
</reference>
<proteinExistence type="predicted"/>
<protein>
    <recommendedName>
        <fullName evidence="2">Integrase catalytic domain-containing protein</fullName>
    </recommendedName>
</protein>
<feature type="compositionally biased region" description="Basic and acidic residues" evidence="1">
    <location>
        <begin position="308"/>
        <end position="322"/>
    </location>
</feature>
<evidence type="ECO:0000259" key="2">
    <source>
        <dbReference type="PROSITE" id="PS50994"/>
    </source>
</evidence>
<dbReference type="SUPFAM" id="SSF53098">
    <property type="entry name" value="Ribonuclease H-like"/>
    <property type="match status" value="1"/>
</dbReference>
<dbReference type="Gene3D" id="3.30.420.10">
    <property type="entry name" value="Ribonuclease H-like superfamily/Ribonuclease H"/>
    <property type="match status" value="1"/>
</dbReference>
<dbReference type="InterPro" id="IPR001584">
    <property type="entry name" value="Integrase_cat-core"/>
</dbReference>
<dbReference type="OrthoDB" id="2344127at2759"/>
<feature type="domain" description="Integrase catalytic" evidence="2">
    <location>
        <begin position="54"/>
        <end position="218"/>
    </location>
</feature>
<reference evidence="3 4" key="2">
    <citation type="submission" date="2016-05" db="EMBL/GenBank/DDBJ databases">
        <title>Lineage-specific infection strategies underlie the spectrum of fungal disease in amphibians.</title>
        <authorList>
            <person name="Cuomo C.A."/>
            <person name="Farrer R.A."/>
            <person name="James T."/>
            <person name="Longcore J."/>
            <person name="Birren B."/>
        </authorList>
    </citation>
    <scope>NUCLEOTIDE SEQUENCE [LARGE SCALE GENOMIC DNA]</scope>
    <source>
        <strain evidence="3 4">JEL423</strain>
    </source>
</reference>
<evidence type="ECO:0000313" key="4">
    <source>
        <dbReference type="Proteomes" id="UP000077115"/>
    </source>
</evidence>
<name>A0A177WIZ0_BATDL</name>
<dbReference type="PANTHER" id="PTHR46585:SF1">
    <property type="entry name" value="CHROMO DOMAIN-CONTAINING PROTEIN"/>
    <property type="match status" value="1"/>
</dbReference>
<dbReference type="STRING" id="403673.A0A177WIZ0"/>
<evidence type="ECO:0000313" key="3">
    <source>
        <dbReference type="EMBL" id="OAJ39321.1"/>
    </source>
</evidence>
<evidence type="ECO:0000256" key="1">
    <source>
        <dbReference type="SAM" id="MobiDB-lite"/>
    </source>
</evidence>
<dbReference type="PROSITE" id="PS50994">
    <property type="entry name" value="INTEGRASE"/>
    <property type="match status" value="1"/>
</dbReference>
<feature type="region of interest" description="Disordered" evidence="1">
    <location>
        <begin position="308"/>
        <end position="331"/>
    </location>
</feature>
<gene>
    <name evidence="3" type="ORF">BDEG_23179</name>
</gene>